<evidence type="ECO:0000313" key="3">
    <source>
        <dbReference type="Proteomes" id="UP001304515"/>
    </source>
</evidence>
<dbReference type="NCBIfam" id="TIGR02757">
    <property type="entry name" value="TIGR02757 family protein"/>
    <property type="match status" value="1"/>
</dbReference>
<gene>
    <name evidence="2" type="ORF">RN605_02065</name>
    <name evidence="1" type="ORF">RN608_08765</name>
</gene>
<name>A0AA96J2D0_9FLAO</name>
<evidence type="ECO:0000313" key="1">
    <source>
        <dbReference type="EMBL" id="WNM18103.1"/>
    </source>
</evidence>
<proteinExistence type="predicted"/>
<evidence type="ECO:0000313" key="2">
    <source>
        <dbReference type="EMBL" id="WNM22155.1"/>
    </source>
</evidence>
<dbReference type="Proteomes" id="UP001304515">
    <property type="component" value="Chromosome"/>
</dbReference>
<organism evidence="1">
    <name type="scientific">Flavobacterium capsici</name>
    <dbReference type="NCBI Taxonomy" id="3075618"/>
    <lineage>
        <taxon>Bacteria</taxon>
        <taxon>Pseudomonadati</taxon>
        <taxon>Bacteroidota</taxon>
        <taxon>Flavobacteriia</taxon>
        <taxon>Flavobacteriales</taxon>
        <taxon>Flavobacteriaceae</taxon>
        <taxon>Flavobacterium</taxon>
    </lineage>
</organism>
<reference evidence="1 3" key="1">
    <citation type="submission" date="2023-09" db="EMBL/GenBank/DDBJ databases">
        <title>Flavobacterium sp. a novel bacteria isolate from Pepper rhizosphere.</title>
        <authorList>
            <person name="Peng Y."/>
            <person name="Lee J."/>
        </authorList>
    </citation>
    <scope>NUCLEOTIDE SEQUENCE</scope>
    <source>
        <strain evidence="1">PMR2A8</strain>
        <strain evidence="2 3">PMTSA4</strain>
    </source>
</reference>
<dbReference type="RefSeq" id="WP_313321756.1">
    <property type="nucleotide sequence ID" value="NZ_CP134878.1"/>
</dbReference>
<accession>A0AA96J556</accession>
<sequence>MNRNELKEFLDEKAALYNRPSFIENDPIQIPHMFSKKEDIEIAGFLVASIAWGNRKMIINNGKKLIELMDNAPHDFITNHVVEDLDRFDCFKHRTFNEIDCVTFIKALRNIYINHNGLEKIFTINQGNETMHESISSFRDVFFEIPHWVRTRKHVADPRTKSAAKRINMFLRWMVRNDKCGVDFGIWKDIPTSKLSCPLDVHTGNIARKLGLIERKQNDLKALMELDTNLRIFDPKDPVKYDFALFGLGAFESF</sequence>
<dbReference type="EMBL" id="CP134890">
    <property type="protein sequence ID" value="WNM22155.1"/>
    <property type="molecule type" value="Genomic_DNA"/>
</dbReference>
<dbReference type="Pfam" id="PF09674">
    <property type="entry name" value="DUF2400"/>
    <property type="match status" value="1"/>
</dbReference>
<accession>A0AA96J2D0</accession>
<protein>
    <submittedName>
        <fullName evidence="1">TIGR02757 family protein</fullName>
    </submittedName>
</protein>
<keyword evidence="3" id="KW-1185">Reference proteome</keyword>
<dbReference type="KEGG" id="fcj:RN605_02065"/>
<dbReference type="EMBL" id="CP134878">
    <property type="protein sequence ID" value="WNM18103.1"/>
    <property type="molecule type" value="Genomic_DNA"/>
</dbReference>
<dbReference type="AlphaFoldDB" id="A0AA96J2D0"/>
<dbReference type="InterPro" id="IPR014127">
    <property type="entry name" value="CHP02757"/>
</dbReference>